<feature type="compositionally biased region" description="Low complexity" evidence="1">
    <location>
        <begin position="127"/>
        <end position="143"/>
    </location>
</feature>
<dbReference type="Proteomes" id="UP001157440">
    <property type="component" value="Unassembled WGS sequence"/>
</dbReference>
<feature type="region of interest" description="Disordered" evidence="1">
    <location>
        <begin position="89"/>
        <end position="162"/>
    </location>
</feature>
<evidence type="ECO:0000256" key="1">
    <source>
        <dbReference type="SAM" id="MobiDB-lite"/>
    </source>
</evidence>
<comment type="caution">
    <text evidence="2">The sequence shown here is derived from an EMBL/GenBank/DDBJ whole genome shotgun (WGS) entry which is preliminary data.</text>
</comment>
<dbReference type="EMBL" id="BSPL01000020">
    <property type="protein sequence ID" value="GLS72121.1"/>
    <property type="molecule type" value="Genomic_DNA"/>
</dbReference>
<protein>
    <submittedName>
        <fullName evidence="2">Uncharacterized protein</fullName>
    </submittedName>
</protein>
<feature type="compositionally biased region" description="Low complexity" evidence="1">
    <location>
        <begin position="89"/>
        <end position="100"/>
    </location>
</feature>
<name>A0AA37TM79_9HYPH</name>
<sequence length="181" mass="20010">MKRRSARPFMVEVKHTRTGRTSLTSSHPATRSAKNLWPELAEAETKPTQPDLPAAPAARQEERPAQAPARRVLPSLVPMFEISAEPEVAPAVESEPVATPRVRRPRARVEQTLAAEPAAKPRRAAPRPETAAAPEVVEASARAIPAQPGQAPSPRPVPSWRRGTELRLGERWKRRLPQYCR</sequence>
<reference evidence="3" key="1">
    <citation type="journal article" date="2019" name="Int. J. Syst. Evol. Microbiol.">
        <title>The Global Catalogue of Microorganisms (GCM) 10K type strain sequencing project: providing services to taxonomists for standard genome sequencing and annotation.</title>
        <authorList>
            <consortium name="The Broad Institute Genomics Platform"/>
            <consortium name="The Broad Institute Genome Sequencing Center for Infectious Disease"/>
            <person name="Wu L."/>
            <person name="Ma J."/>
        </authorList>
    </citation>
    <scope>NUCLEOTIDE SEQUENCE [LARGE SCALE GENOMIC DNA]</scope>
    <source>
        <strain evidence="3">NBRC 103632</strain>
    </source>
</reference>
<organism evidence="2 3">
    <name type="scientific">Methylobacterium tardum</name>
    <dbReference type="NCBI Taxonomy" id="374432"/>
    <lineage>
        <taxon>Bacteria</taxon>
        <taxon>Pseudomonadati</taxon>
        <taxon>Pseudomonadota</taxon>
        <taxon>Alphaproteobacteria</taxon>
        <taxon>Hyphomicrobiales</taxon>
        <taxon>Methylobacteriaceae</taxon>
        <taxon>Methylobacterium</taxon>
    </lineage>
</organism>
<gene>
    <name evidence="2" type="ORF">GCM10007890_41340</name>
</gene>
<evidence type="ECO:0000313" key="2">
    <source>
        <dbReference type="EMBL" id="GLS72121.1"/>
    </source>
</evidence>
<accession>A0AA37TM79</accession>
<feature type="compositionally biased region" description="Polar residues" evidence="1">
    <location>
        <begin position="19"/>
        <end position="33"/>
    </location>
</feature>
<keyword evidence="3" id="KW-1185">Reference proteome</keyword>
<dbReference type="RefSeq" id="WP_238200124.1">
    <property type="nucleotide sequence ID" value="NZ_BPQZ01000062.1"/>
</dbReference>
<evidence type="ECO:0000313" key="3">
    <source>
        <dbReference type="Proteomes" id="UP001157440"/>
    </source>
</evidence>
<feature type="region of interest" description="Disordered" evidence="1">
    <location>
        <begin position="16"/>
        <end position="70"/>
    </location>
</feature>
<proteinExistence type="predicted"/>
<dbReference type="AlphaFoldDB" id="A0AA37TM79"/>